<evidence type="ECO:0000259" key="3">
    <source>
        <dbReference type="PROSITE" id="PS50930"/>
    </source>
</evidence>
<accession>A0A4Q1CIW6</accession>
<dbReference type="PROSITE" id="PS50110">
    <property type="entry name" value="RESPONSE_REGULATORY"/>
    <property type="match status" value="1"/>
</dbReference>
<dbReference type="Gene3D" id="2.40.50.1020">
    <property type="entry name" value="LytTr DNA-binding domain"/>
    <property type="match status" value="1"/>
</dbReference>
<dbReference type="GO" id="GO:0000156">
    <property type="term" value="F:phosphorelay response regulator activity"/>
    <property type="evidence" value="ECO:0007669"/>
    <property type="project" value="InterPro"/>
</dbReference>
<dbReference type="InterPro" id="IPR007492">
    <property type="entry name" value="LytTR_DNA-bd_dom"/>
</dbReference>
<dbReference type="InterPro" id="IPR011006">
    <property type="entry name" value="CheY-like_superfamily"/>
</dbReference>
<dbReference type="PANTHER" id="PTHR37299:SF1">
    <property type="entry name" value="STAGE 0 SPORULATION PROTEIN A HOMOLOG"/>
    <property type="match status" value="1"/>
</dbReference>
<comment type="caution">
    <text evidence="4">The sequence shown here is derived from an EMBL/GenBank/DDBJ whole genome shotgun (WGS) entry which is preliminary data.</text>
</comment>
<dbReference type="PANTHER" id="PTHR37299">
    <property type="entry name" value="TRANSCRIPTIONAL REGULATOR-RELATED"/>
    <property type="match status" value="1"/>
</dbReference>
<feature type="modified residue" description="4-aspartylphosphate" evidence="1">
    <location>
        <position position="55"/>
    </location>
</feature>
<evidence type="ECO:0000259" key="2">
    <source>
        <dbReference type="PROSITE" id="PS50110"/>
    </source>
</evidence>
<keyword evidence="5" id="KW-1185">Reference proteome</keyword>
<protein>
    <submittedName>
        <fullName evidence="4">Response regulator transcription factor</fullName>
    </submittedName>
</protein>
<dbReference type="PROSITE" id="PS50930">
    <property type="entry name" value="HTH_LYTTR"/>
    <property type="match status" value="1"/>
</dbReference>
<organism evidence="4 5">
    <name type="scientific">Lacibacter luteus</name>
    <dbReference type="NCBI Taxonomy" id="2508719"/>
    <lineage>
        <taxon>Bacteria</taxon>
        <taxon>Pseudomonadati</taxon>
        <taxon>Bacteroidota</taxon>
        <taxon>Chitinophagia</taxon>
        <taxon>Chitinophagales</taxon>
        <taxon>Chitinophagaceae</taxon>
        <taxon>Lacibacter</taxon>
    </lineage>
</organism>
<evidence type="ECO:0000313" key="5">
    <source>
        <dbReference type="Proteomes" id="UP000290204"/>
    </source>
</evidence>
<dbReference type="SMART" id="SM00850">
    <property type="entry name" value="LytTR"/>
    <property type="match status" value="1"/>
</dbReference>
<gene>
    <name evidence="4" type="ORF">ESA94_08655</name>
</gene>
<reference evidence="4 5" key="1">
    <citation type="submission" date="2019-01" db="EMBL/GenBank/DDBJ databases">
        <title>Lacibacter sp. strain TTM-7.</title>
        <authorList>
            <person name="Chen W.-M."/>
        </authorList>
    </citation>
    <scope>NUCLEOTIDE SEQUENCE [LARGE SCALE GENOMIC DNA]</scope>
    <source>
        <strain evidence="4 5">TTM-7</strain>
    </source>
</reference>
<dbReference type="OrthoDB" id="646623at2"/>
<proteinExistence type="predicted"/>
<evidence type="ECO:0000313" key="4">
    <source>
        <dbReference type="EMBL" id="RXK60529.1"/>
    </source>
</evidence>
<dbReference type="InterPro" id="IPR001789">
    <property type="entry name" value="Sig_transdc_resp-reg_receiver"/>
</dbReference>
<feature type="domain" description="Response regulatory" evidence="2">
    <location>
        <begin position="2"/>
        <end position="115"/>
    </location>
</feature>
<dbReference type="Pfam" id="PF00072">
    <property type="entry name" value="Response_reg"/>
    <property type="match status" value="1"/>
</dbReference>
<dbReference type="InterPro" id="IPR046947">
    <property type="entry name" value="LytR-like"/>
</dbReference>
<sequence length="256" mass="29561">MNAVIVEDESLIAEEMQSNIASVAADVQVLDVLPSLKAARKWFMNNAEPDLLFMDIRLSDGLSFELFDQFTLQCPVIFCTAYEEYAIRAFKVNGVDYLLKPVQEDDLKKAIDKVRSMKESRSFIPGDLQQLVQYFSNPALAKAQYKERFIISSNNKWTPVETKDIAVFFKDNLNYVYTFNGDKLIYDFSALEEIEEVLDPNLFFRANRQAIININSVHSVKPHGNQKLMVQLKQPLKLEVDISREKAPLFKKWMDR</sequence>
<dbReference type="GO" id="GO:0003677">
    <property type="term" value="F:DNA binding"/>
    <property type="evidence" value="ECO:0007669"/>
    <property type="project" value="InterPro"/>
</dbReference>
<dbReference type="RefSeq" id="WP_129130490.1">
    <property type="nucleotide sequence ID" value="NZ_SDHW01000002.1"/>
</dbReference>
<dbReference type="Gene3D" id="3.40.50.2300">
    <property type="match status" value="1"/>
</dbReference>
<dbReference type="SUPFAM" id="SSF52172">
    <property type="entry name" value="CheY-like"/>
    <property type="match status" value="1"/>
</dbReference>
<keyword evidence="1" id="KW-0597">Phosphoprotein</keyword>
<dbReference type="Proteomes" id="UP000290204">
    <property type="component" value="Unassembled WGS sequence"/>
</dbReference>
<dbReference type="AlphaFoldDB" id="A0A4Q1CIW6"/>
<dbReference type="Pfam" id="PF04397">
    <property type="entry name" value="LytTR"/>
    <property type="match status" value="1"/>
</dbReference>
<dbReference type="SMART" id="SM00448">
    <property type="entry name" value="REC"/>
    <property type="match status" value="1"/>
</dbReference>
<feature type="domain" description="HTH LytTR-type" evidence="3">
    <location>
        <begin position="191"/>
        <end position="256"/>
    </location>
</feature>
<name>A0A4Q1CIW6_9BACT</name>
<dbReference type="EMBL" id="SDHW01000002">
    <property type="protein sequence ID" value="RXK60529.1"/>
    <property type="molecule type" value="Genomic_DNA"/>
</dbReference>
<evidence type="ECO:0000256" key="1">
    <source>
        <dbReference type="PROSITE-ProRule" id="PRU00169"/>
    </source>
</evidence>